<feature type="compositionally biased region" description="Low complexity" evidence="1">
    <location>
        <begin position="15"/>
        <end position="26"/>
    </location>
</feature>
<evidence type="ECO:0000313" key="3">
    <source>
        <dbReference type="Proteomes" id="UP001279410"/>
    </source>
</evidence>
<reference evidence="2" key="1">
    <citation type="submission" date="2022-08" db="EMBL/GenBank/DDBJ databases">
        <title>Genome sequencing of akame (Lates japonicus).</title>
        <authorList>
            <person name="Hashiguchi Y."/>
            <person name="Takahashi H."/>
        </authorList>
    </citation>
    <scope>NUCLEOTIDE SEQUENCE</scope>
    <source>
        <strain evidence="2">Kochi</strain>
    </source>
</reference>
<dbReference type="AlphaFoldDB" id="A0AAD3R173"/>
<proteinExistence type="predicted"/>
<evidence type="ECO:0000313" key="2">
    <source>
        <dbReference type="EMBL" id="GLD52247.1"/>
    </source>
</evidence>
<accession>A0AAD3R173</accession>
<dbReference type="EMBL" id="BRZM01003780">
    <property type="protein sequence ID" value="GLD52247.1"/>
    <property type="molecule type" value="Genomic_DNA"/>
</dbReference>
<feature type="region of interest" description="Disordered" evidence="1">
    <location>
        <begin position="1"/>
        <end position="27"/>
    </location>
</feature>
<protein>
    <submittedName>
        <fullName evidence="2">Ubiquitin carboxyl-terminal hydrolase 43-like isoform X1</fullName>
    </submittedName>
</protein>
<name>A0AAD3R173_LATJO</name>
<comment type="caution">
    <text evidence="2">The sequence shown here is derived from an EMBL/GenBank/DDBJ whole genome shotgun (WGS) entry which is preliminary data.</text>
</comment>
<gene>
    <name evidence="2" type="ORF">AKAME5_002820900</name>
</gene>
<organism evidence="2 3">
    <name type="scientific">Lates japonicus</name>
    <name type="common">Japanese lates</name>
    <dbReference type="NCBI Taxonomy" id="270547"/>
    <lineage>
        <taxon>Eukaryota</taxon>
        <taxon>Metazoa</taxon>
        <taxon>Chordata</taxon>
        <taxon>Craniata</taxon>
        <taxon>Vertebrata</taxon>
        <taxon>Euteleostomi</taxon>
        <taxon>Actinopterygii</taxon>
        <taxon>Neopterygii</taxon>
        <taxon>Teleostei</taxon>
        <taxon>Neoteleostei</taxon>
        <taxon>Acanthomorphata</taxon>
        <taxon>Carangaria</taxon>
        <taxon>Carangaria incertae sedis</taxon>
        <taxon>Centropomidae</taxon>
        <taxon>Lates</taxon>
    </lineage>
</organism>
<dbReference type="Proteomes" id="UP001279410">
    <property type="component" value="Unassembled WGS sequence"/>
</dbReference>
<sequence>MASSVLGRVDRRAPSRPISPSSPRSAGFDQEHFQAQYKPLCVTLVFSTKDRGTWSGWLCLFGSVACLGRMVAGEGKFLPDRQSPLAENDVIAFQAPPLHQRGSARISGYHHSLPSSPYSTGPEGQRLPSSGTLSSEFLNQGVPVKILLLVCNAAGGGQQAVRFGPPFLMREDRSISWDQLQQSILSKLYYLMINGAQAQNTRVLFNIRVVGGSAFYSYLSPQDGRPLYHPAVDR</sequence>
<keyword evidence="3" id="KW-1185">Reference proteome</keyword>
<keyword evidence="2" id="KW-0378">Hydrolase</keyword>
<evidence type="ECO:0000256" key="1">
    <source>
        <dbReference type="SAM" id="MobiDB-lite"/>
    </source>
</evidence>
<dbReference type="GO" id="GO:0016787">
    <property type="term" value="F:hydrolase activity"/>
    <property type="evidence" value="ECO:0007669"/>
    <property type="project" value="UniProtKB-KW"/>
</dbReference>